<dbReference type="RefSeq" id="WP_378195027.1">
    <property type="nucleotide sequence ID" value="NZ_JBHLZP010000013.1"/>
</dbReference>
<accession>A0ABV5YAY4</accession>
<gene>
    <name evidence="1" type="ORF">ACFFNX_03620</name>
</gene>
<dbReference type="Proteomes" id="UP001589627">
    <property type="component" value="Unassembled WGS sequence"/>
</dbReference>
<reference evidence="1 2" key="1">
    <citation type="submission" date="2024-09" db="EMBL/GenBank/DDBJ databases">
        <authorList>
            <person name="Sun Q."/>
            <person name="Mori K."/>
        </authorList>
    </citation>
    <scope>NUCLEOTIDE SEQUENCE [LARGE SCALE GENOMIC DNA]</scope>
    <source>
        <strain evidence="1 2">TBRC 0563</strain>
    </source>
</reference>
<evidence type="ECO:0000313" key="2">
    <source>
        <dbReference type="Proteomes" id="UP001589627"/>
    </source>
</evidence>
<evidence type="ECO:0000313" key="1">
    <source>
        <dbReference type="EMBL" id="MFB9831272.1"/>
    </source>
</evidence>
<dbReference type="EMBL" id="JBHLZP010000013">
    <property type="protein sequence ID" value="MFB9831272.1"/>
    <property type="molecule type" value="Genomic_DNA"/>
</dbReference>
<sequence length="98" mass="10785">MSSLYLDYDRTKTAARRLALHGDDFRSPAAKEPGNPSWGDTGLISGFVSTLNDCPVDEVRRLLGERLTWTGDGVDRNATLLGDTEVIDQQTIQRAGDF</sequence>
<comment type="caution">
    <text evidence="1">The sequence shown here is derived from an EMBL/GenBank/DDBJ whole genome shotgun (WGS) entry which is preliminary data.</text>
</comment>
<name>A0ABV5YAY4_9ACTN</name>
<keyword evidence="2" id="KW-1185">Reference proteome</keyword>
<proteinExistence type="predicted"/>
<organism evidence="1 2">
    <name type="scientific">Actinoallomurus acaciae</name>
    <dbReference type="NCBI Taxonomy" id="502577"/>
    <lineage>
        <taxon>Bacteria</taxon>
        <taxon>Bacillati</taxon>
        <taxon>Actinomycetota</taxon>
        <taxon>Actinomycetes</taxon>
        <taxon>Streptosporangiales</taxon>
        <taxon>Thermomonosporaceae</taxon>
        <taxon>Actinoallomurus</taxon>
    </lineage>
</organism>
<protein>
    <submittedName>
        <fullName evidence="1">Uncharacterized protein</fullName>
    </submittedName>
</protein>